<evidence type="ECO:0000259" key="1">
    <source>
        <dbReference type="SMART" id="SM00587"/>
    </source>
</evidence>
<organism evidence="7">
    <name type="scientific">Lygus hesperus</name>
    <name type="common">Western plant bug</name>
    <dbReference type="NCBI Taxonomy" id="30085"/>
    <lineage>
        <taxon>Eukaryota</taxon>
        <taxon>Metazoa</taxon>
        <taxon>Ecdysozoa</taxon>
        <taxon>Arthropoda</taxon>
        <taxon>Hexapoda</taxon>
        <taxon>Insecta</taxon>
        <taxon>Pterygota</taxon>
        <taxon>Neoptera</taxon>
        <taxon>Paraneoptera</taxon>
        <taxon>Hemiptera</taxon>
        <taxon>Heteroptera</taxon>
        <taxon>Panheteroptera</taxon>
        <taxon>Cimicomorpha</taxon>
        <taxon>Miridae</taxon>
        <taxon>Mirini</taxon>
        <taxon>Lygus</taxon>
    </lineage>
</organism>
<evidence type="ECO:0000313" key="4">
    <source>
        <dbReference type="EMBL" id="JAG09407.1"/>
    </source>
</evidence>
<dbReference type="EMBL" id="GBHO01034198">
    <property type="protein sequence ID" value="JAG09406.1"/>
    <property type="molecule type" value="Transcribed_RNA"/>
</dbReference>
<dbReference type="PANTHER" id="PTHR11012">
    <property type="entry name" value="PROTEIN KINASE-LIKE DOMAIN-CONTAINING"/>
    <property type="match status" value="1"/>
</dbReference>
<dbReference type="Gene3D" id="3.90.1200.10">
    <property type="match status" value="1"/>
</dbReference>
<protein>
    <recommendedName>
        <fullName evidence="1">CHK kinase-like domain-containing protein</fullName>
    </recommendedName>
</protein>
<sequence>MTDDKDWLESVFRRKAYEETPLRVLEAEGGAAVGKNENYLSNLTKMKVTVLLGSGKTKKRTVMIKNRHTGAFMKNFTSKLGVFMREITMYRDILPRMADLMEECGDTDEPMWAKCYDVRLYDRLVLEDLTASGYKMGNKTEELSLESCLLVVKNLAKFHGLSHVLLKRSEIPLEIFRYNVWKNLEEGYNAQNMSSYTKLLRAIGTWGDDWEDVRQRFEKAMPTLTERMMQAMEPVPDDFVVLNHGDCWTNNLMFRHAPDSECPVSMRFVDFQLCFTGPPSYDLEYLLVSTVRPEFYTKNWDLIVRTYCDALKSTMLKLNYEGPVPDFDAMKQLMKRTHIYYLFNAIGITPVVMGKSEDIPDIEEALMKEHEARLRGEEGNTWNLFDDLKGPAKMVVQFALRDAVDNGLI</sequence>
<evidence type="ECO:0000313" key="7">
    <source>
        <dbReference type="EMBL" id="JAG42937.1"/>
    </source>
</evidence>
<name>A0A0A9ZCD9_LYGHE</name>
<gene>
    <name evidence="2" type="ORF">CM83_60986</name>
    <name evidence="5" type="ORF">CM83_60987</name>
    <name evidence="4" type="ORF">CM83_60988</name>
    <name evidence="3" type="ORF">CM83_60989</name>
    <name evidence="7" type="ORF">CM83_60990</name>
    <name evidence="6" type="ORF">CM83_60991</name>
</gene>
<dbReference type="EMBL" id="GBHO01000667">
    <property type="protein sequence ID" value="JAG42937.1"/>
    <property type="molecule type" value="Transcribed_RNA"/>
</dbReference>
<dbReference type="InterPro" id="IPR015897">
    <property type="entry name" value="CHK_kinase-like"/>
</dbReference>
<evidence type="ECO:0000313" key="2">
    <source>
        <dbReference type="EMBL" id="JAG05227.1"/>
    </source>
</evidence>
<dbReference type="EMBL" id="GBHO01034193">
    <property type="protein sequence ID" value="JAG09411.1"/>
    <property type="molecule type" value="Transcribed_RNA"/>
</dbReference>
<dbReference type="EMBL" id="GBHO01038377">
    <property type="protein sequence ID" value="JAG05227.1"/>
    <property type="molecule type" value="Transcribed_RNA"/>
</dbReference>
<evidence type="ECO:0000313" key="3">
    <source>
        <dbReference type="EMBL" id="JAG09406.1"/>
    </source>
</evidence>
<dbReference type="SMART" id="SM00587">
    <property type="entry name" value="CHK"/>
    <property type="match status" value="1"/>
</dbReference>
<dbReference type="SUPFAM" id="SSF56112">
    <property type="entry name" value="Protein kinase-like (PK-like)"/>
    <property type="match status" value="1"/>
</dbReference>
<feature type="domain" description="CHK kinase-like" evidence="1">
    <location>
        <begin position="124"/>
        <end position="317"/>
    </location>
</feature>
<evidence type="ECO:0000313" key="6">
    <source>
        <dbReference type="EMBL" id="JAG42935.1"/>
    </source>
</evidence>
<reference evidence="7" key="1">
    <citation type="journal article" date="2014" name="PLoS ONE">
        <title>Transcriptome-Based Identification of ABC Transporters in the Western Tarnished Plant Bug Lygus hesperus.</title>
        <authorList>
            <person name="Hull J.J."/>
            <person name="Chaney K."/>
            <person name="Geib S.M."/>
            <person name="Fabrick J.A."/>
            <person name="Brent C.S."/>
            <person name="Walsh D."/>
            <person name="Lavine L.C."/>
        </authorList>
    </citation>
    <scope>NUCLEOTIDE SEQUENCE</scope>
</reference>
<reference evidence="7" key="2">
    <citation type="submission" date="2014-07" db="EMBL/GenBank/DDBJ databases">
        <authorList>
            <person name="Hull J."/>
        </authorList>
    </citation>
    <scope>NUCLEOTIDE SEQUENCE</scope>
</reference>
<accession>A0A0A9ZCD9</accession>
<dbReference type="EMBL" id="GBHO01034197">
    <property type="protein sequence ID" value="JAG09407.1"/>
    <property type="molecule type" value="Transcribed_RNA"/>
</dbReference>
<dbReference type="Pfam" id="PF02958">
    <property type="entry name" value="EcKL"/>
    <property type="match status" value="1"/>
</dbReference>
<evidence type="ECO:0000313" key="5">
    <source>
        <dbReference type="EMBL" id="JAG09411.1"/>
    </source>
</evidence>
<dbReference type="PANTHER" id="PTHR11012:SF56">
    <property type="entry name" value="CHK KINASE-LIKE DOMAIN-CONTAINING PROTEIN-RELATED"/>
    <property type="match status" value="1"/>
</dbReference>
<dbReference type="AlphaFoldDB" id="A0A0A9ZCD9"/>
<dbReference type="InterPro" id="IPR011009">
    <property type="entry name" value="Kinase-like_dom_sf"/>
</dbReference>
<dbReference type="EMBL" id="GBHO01000669">
    <property type="protein sequence ID" value="JAG42935.1"/>
    <property type="molecule type" value="Transcribed_RNA"/>
</dbReference>
<proteinExistence type="predicted"/>
<dbReference type="InterPro" id="IPR004119">
    <property type="entry name" value="EcKL"/>
</dbReference>